<accession>A0A1G9S6C3</accession>
<protein>
    <recommendedName>
        <fullName evidence="1">YgjP-like metallopeptidase domain-containing protein</fullName>
    </recommendedName>
</protein>
<gene>
    <name evidence="2" type="ORF">SAMN04488502_103224</name>
</gene>
<dbReference type="InterPro" id="IPR053136">
    <property type="entry name" value="UTP_pyrophosphatase-like"/>
</dbReference>
<dbReference type="Proteomes" id="UP000214880">
    <property type="component" value="Unassembled WGS sequence"/>
</dbReference>
<dbReference type="AlphaFoldDB" id="A0A1G9S6C3"/>
<dbReference type="EMBL" id="FNHB01000003">
    <property type="protein sequence ID" value="SDM31026.1"/>
    <property type="molecule type" value="Genomic_DNA"/>
</dbReference>
<dbReference type="Pfam" id="PF01863">
    <property type="entry name" value="YgjP-like"/>
    <property type="match status" value="1"/>
</dbReference>
<evidence type="ECO:0000313" key="2">
    <source>
        <dbReference type="EMBL" id="SDM31026.1"/>
    </source>
</evidence>
<dbReference type="PANTHER" id="PTHR30399">
    <property type="entry name" value="UNCHARACTERIZED PROTEIN YGJP"/>
    <property type="match status" value="1"/>
</dbReference>
<dbReference type="InterPro" id="IPR002725">
    <property type="entry name" value="YgjP-like_metallopeptidase"/>
</dbReference>
<feature type="domain" description="YgjP-like metallopeptidase" evidence="1">
    <location>
        <begin position="21"/>
        <end position="228"/>
    </location>
</feature>
<dbReference type="RefSeq" id="WP_217636870.1">
    <property type="nucleotide sequence ID" value="NZ_FNHB01000003.1"/>
</dbReference>
<keyword evidence="3" id="KW-1185">Reference proteome</keyword>
<reference evidence="2 3" key="1">
    <citation type="submission" date="2016-10" db="EMBL/GenBank/DDBJ databases">
        <authorList>
            <person name="de Groot N.N."/>
        </authorList>
    </citation>
    <scope>NUCLEOTIDE SEQUENCE [LARGE SCALE GENOMIC DNA]</scope>
    <source>
        <strain evidence="2 3">DSM 1736</strain>
    </source>
</reference>
<sequence>MPMITIAGRNISYTINYKNRKTIQLKIIGADQLAVSAPPNTSLAELDRIIRTKAGWITKKMLYYRQLAANPVNASWHHGAALLFMGKPYTISIHLAAQHSLVELSEDVITVTTAGNTAAAVPGLLKAWYINQAAALLPGRTAEWSGKLGVQPNRIVIKEQQTRWGSCSSLGNINYNWRIIMAPASVIDYLVVHELCHLRVPNHSADFWRLVGAYLPDFKERRNWLKQNGALLSRPL</sequence>
<dbReference type="PANTHER" id="PTHR30399:SF1">
    <property type="entry name" value="UTP PYROPHOSPHATASE"/>
    <property type="match status" value="1"/>
</dbReference>
<dbReference type="Gene3D" id="3.30.2010.10">
    <property type="entry name" value="Metalloproteases ('zincins'), catalytic domain"/>
    <property type="match status" value="1"/>
</dbReference>
<name>A0A1G9S6C3_9FIRM</name>
<dbReference type="CDD" id="cd07344">
    <property type="entry name" value="M48_yhfN_like"/>
    <property type="match status" value="1"/>
</dbReference>
<organism evidence="2 3">
    <name type="scientific">Dendrosporobacter quercicolus</name>
    <dbReference type="NCBI Taxonomy" id="146817"/>
    <lineage>
        <taxon>Bacteria</taxon>
        <taxon>Bacillati</taxon>
        <taxon>Bacillota</taxon>
        <taxon>Negativicutes</taxon>
        <taxon>Selenomonadales</taxon>
        <taxon>Sporomusaceae</taxon>
        <taxon>Dendrosporobacter</taxon>
    </lineage>
</organism>
<proteinExistence type="predicted"/>
<evidence type="ECO:0000313" key="3">
    <source>
        <dbReference type="Proteomes" id="UP000214880"/>
    </source>
</evidence>
<evidence type="ECO:0000259" key="1">
    <source>
        <dbReference type="Pfam" id="PF01863"/>
    </source>
</evidence>